<feature type="domain" description="Nucleoside diphosphate kinase-like" evidence="7">
    <location>
        <begin position="16"/>
        <end position="160"/>
    </location>
</feature>
<dbReference type="SMART" id="SM00562">
    <property type="entry name" value="NDK"/>
    <property type="match status" value="1"/>
</dbReference>
<keyword evidence="5" id="KW-0067">ATP-binding</keyword>
<evidence type="ECO:0000256" key="3">
    <source>
        <dbReference type="ARBA" id="ARBA00022741"/>
    </source>
</evidence>
<dbReference type="OrthoDB" id="1729737at2759"/>
<keyword evidence="4 8" id="KW-0418">Kinase</keyword>
<dbReference type="InterPro" id="IPR034907">
    <property type="entry name" value="NDK-like_dom"/>
</dbReference>
<comment type="similarity">
    <text evidence="1 6">Belongs to the NDK family.</text>
</comment>
<evidence type="ECO:0000313" key="8">
    <source>
        <dbReference type="EMBL" id="EAS00090.1"/>
    </source>
</evidence>
<dbReference type="AlphaFoldDB" id="Q23U54"/>
<evidence type="ECO:0000256" key="6">
    <source>
        <dbReference type="PROSITE-ProRule" id="PRU00706"/>
    </source>
</evidence>
<dbReference type="HOGENOM" id="CLU_601966_0_0_1"/>
<protein>
    <submittedName>
        <fullName evidence="8">Nucleoside diphosphate kinase</fullName>
    </submittedName>
</protein>
<dbReference type="OMA" id="RNMQHIM"/>
<reference evidence="9" key="1">
    <citation type="journal article" date="2006" name="PLoS Biol.">
        <title>Macronuclear genome sequence of the ciliate Tetrahymena thermophila, a model eukaryote.</title>
        <authorList>
            <person name="Eisen J.A."/>
            <person name="Coyne R.S."/>
            <person name="Wu M."/>
            <person name="Wu D."/>
            <person name="Thiagarajan M."/>
            <person name="Wortman J.R."/>
            <person name="Badger J.H."/>
            <person name="Ren Q."/>
            <person name="Amedeo P."/>
            <person name="Jones K.M."/>
            <person name="Tallon L.J."/>
            <person name="Delcher A.L."/>
            <person name="Salzberg S.L."/>
            <person name="Silva J.C."/>
            <person name="Haas B.J."/>
            <person name="Majoros W.H."/>
            <person name="Farzad M."/>
            <person name="Carlton J.M."/>
            <person name="Smith R.K. Jr."/>
            <person name="Garg J."/>
            <person name="Pearlman R.E."/>
            <person name="Karrer K.M."/>
            <person name="Sun L."/>
            <person name="Manning G."/>
            <person name="Elde N.C."/>
            <person name="Turkewitz A.P."/>
            <person name="Asai D.J."/>
            <person name="Wilkes D.E."/>
            <person name="Wang Y."/>
            <person name="Cai H."/>
            <person name="Collins K."/>
            <person name="Stewart B.A."/>
            <person name="Lee S.R."/>
            <person name="Wilamowska K."/>
            <person name="Weinberg Z."/>
            <person name="Ruzzo W.L."/>
            <person name="Wloga D."/>
            <person name="Gaertig J."/>
            <person name="Frankel J."/>
            <person name="Tsao C.-C."/>
            <person name="Gorovsky M.A."/>
            <person name="Keeling P.J."/>
            <person name="Waller R.F."/>
            <person name="Patron N.J."/>
            <person name="Cherry J.M."/>
            <person name="Stover N.A."/>
            <person name="Krieger C.J."/>
            <person name="del Toro C."/>
            <person name="Ryder H.F."/>
            <person name="Williamson S.C."/>
            <person name="Barbeau R.A."/>
            <person name="Hamilton E.P."/>
            <person name="Orias E."/>
        </authorList>
    </citation>
    <scope>NUCLEOTIDE SEQUENCE [LARGE SCALE GENOMIC DNA]</scope>
    <source>
        <strain evidence="9">SB210</strain>
    </source>
</reference>
<name>Q23U54_TETTS</name>
<keyword evidence="9" id="KW-1185">Reference proteome</keyword>
<proteinExistence type="inferred from homology"/>
<keyword evidence="3" id="KW-0547">Nucleotide-binding</keyword>
<organism evidence="8 9">
    <name type="scientific">Tetrahymena thermophila (strain SB210)</name>
    <dbReference type="NCBI Taxonomy" id="312017"/>
    <lineage>
        <taxon>Eukaryota</taxon>
        <taxon>Sar</taxon>
        <taxon>Alveolata</taxon>
        <taxon>Ciliophora</taxon>
        <taxon>Intramacronucleata</taxon>
        <taxon>Oligohymenophorea</taxon>
        <taxon>Hymenostomatida</taxon>
        <taxon>Tetrahymenina</taxon>
        <taxon>Tetrahymenidae</taxon>
        <taxon>Tetrahymena</taxon>
    </lineage>
</organism>
<dbReference type="GO" id="GO:0005524">
    <property type="term" value="F:ATP binding"/>
    <property type="evidence" value="ECO:0007669"/>
    <property type="project" value="UniProtKB-KW"/>
</dbReference>
<dbReference type="KEGG" id="tet:TTHERM_00894400"/>
<dbReference type="GO" id="GO:0016301">
    <property type="term" value="F:kinase activity"/>
    <property type="evidence" value="ECO:0007669"/>
    <property type="project" value="UniProtKB-KW"/>
</dbReference>
<dbReference type="PANTHER" id="PTHR46161">
    <property type="entry name" value="NUCLEOSIDE DIPHOSPHATE KINASE"/>
    <property type="match status" value="1"/>
</dbReference>
<dbReference type="eggNOG" id="KOG0888">
    <property type="taxonomic scope" value="Eukaryota"/>
</dbReference>
<dbReference type="InterPro" id="IPR036850">
    <property type="entry name" value="NDK-like_dom_sf"/>
</dbReference>
<evidence type="ECO:0000256" key="4">
    <source>
        <dbReference type="ARBA" id="ARBA00022777"/>
    </source>
</evidence>
<evidence type="ECO:0000256" key="5">
    <source>
        <dbReference type="ARBA" id="ARBA00022840"/>
    </source>
</evidence>
<evidence type="ECO:0000256" key="2">
    <source>
        <dbReference type="ARBA" id="ARBA00022679"/>
    </source>
</evidence>
<sequence length="544" mass="63198">MSLPKNEFFNPKQENLAYTIAIIKPDTALYIKSVQEIIDKIEEQGFVIKNMIQRELIRQEVQNVFYKQEGQPYYDDIIDYMLSGECVVLLLCHETENPIEKWKKMIGKSDPEQAKKEDPNCLRAKYGKSILKNELHGSDTTSDANKERDVFKFPIPQKIPEFHFDTMKINIDTIFKFIFPPNLEHVVVNERLDIFALYGPILNHHSVDKCLCTPCSRIGKEVLELRRKEIIIEEKKKLGISTKNDAQIKRLQLSMSTSKKGTKQETKVNIPPIRLLNEENISSIYNQLCDKCKHHCDSYAHLVGGRGAQHILSDQEIEGLAKEINKQELLDLLIIEKGNAANIMIEQMSLKEPEEISYNRDLIRLLFKDVPTDYYERYNFSDLQQVIQEDRRIRMNAWVAKLINKSIEKFSNPKLIDPTVTQKERQNLKSIHFTLNRTLPLSMITQKPNISYVPIEFPQSIVDKPKLQQNEEKIALLQKLHRHTTHMVSIDNVGAGDEYKINVALLRNYNEGRHGSWNNYASLLKSQKGTYVQTKNHPVNHEFQ</sequence>
<comment type="caution">
    <text evidence="6">Lacks conserved residue(s) required for the propagation of feature annotation.</text>
</comment>
<dbReference type="GeneID" id="7837394"/>
<evidence type="ECO:0000259" key="7">
    <source>
        <dbReference type="SMART" id="SM00562"/>
    </source>
</evidence>
<keyword evidence="2" id="KW-0808">Transferase</keyword>
<gene>
    <name evidence="8" type="ORF">TTHERM_00894400</name>
</gene>
<accession>Q23U54</accession>
<dbReference type="EMBL" id="GG662629">
    <property type="protein sequence ID" value="EAS00090.1"/>
    <property type="molecule type" value="Genomic_DNA"/>
</dbReference>
<dbReference type="SUPFAM" id="SSF54919">
    <property type="entry name" value="Nucleoside diphosphate kinase, NDK"/>
    <property type="match status" value="1"/>
</dbReference>
<dbReference type="Proteomes" id="UP000009168">
    <property type="component" value="Unassembled WGS sequence"/>
</dbReference>
<dbReference type="STRING" id="312017.Q23U54"/>
<dbReference type="PANTHER" id="PTHR46161:SF3">
    <property type="entry name" value="NUCLEOSIDE DIPHOSPHATE KINASE DDB_G0292928-RELATED"/>
    <property type="match status" value="1"/>
</dbReference>
<evidence type="ECO:0000256" key="1">
    <source>
        <dbReference type="ARBA" id="ARBA00008142"/>
    </source>
</evidence>
<dbReference type="Pfam" id="PF00334">
    <property type="entry name" value="NDK"/>
    <property type="match status" value="1"/>
</dbReference>
<dbReference type="RefSeq" id="XP_001020335.1">
    <property type="nucleotide sequence ID" value="XM_001020335.3"/>
</dbReference>
<dbReference type="PROSITE" id="PS51374">
    <property type="entry name" value="NDPK_LIKE"/>
    <property type="match status" value="1"/>
</dbReference>
<dbReference type="Gene3D" id="3.30.70.141">
    <property type="entry name" value="Nucleoside diphosphate kinase-like domain"/>
    <property type="match status" value="1"/>
</dbReference>
<dbReference type="InParanoid" id="Q23U54"/>
<evidence type="ECO:0000313" key="9">
    <source>
        <dbReference type="Proteomes" id="UP000009168"/>
    </source>
</evidence>